<protein>
    <recommendedName>
        <fullName evidence="1">Glycosyltransferase 2-like domain-containing protein</fullName>
    </recommendedName>
</protein>
<dbReference type="Proteomes" id="UP000187465">
    <property type="component" value="Unassembled WGS sequence"/>
</dbReference>
<dbReference type="AlphaFoldDB" id="A0A1R0XEK6"/>
<dbReference type="PANTHER" id="PTHR43630">
    <property type="entry name" value="POLY-BETA-1,6-N-ACETYL-D-GLUCOSAMINE SYNTHASE"/>
    <property type="match status" value="1"/>
</dbReference>
<dbReference type="PANTHER" id="PTHR43630:SF2">
    <property type="entry name" value="GLYCOSYLTRANSFERASE"/>
    <property type="match status" value="1"/>
</dbReference>
<dbReference type="Gene3D" id="1.25.40.10">
    <property type="entry name" value="Tetratricopeptide repeat domain"/>
    <property type="match status" value="2"/>
</dbReference>
<dbReference type="InterPro" id="IPR029044">
    <property type="entry name" value="Nucleotide-diphossugar_trans"/>
</dbReference>
<proteinExistence type="predicted"/>
<dbReference type="SUPFAM" id="SSF53448">
    <property type="entry name" value="Nucleotide-diphospho-sugar transferases"/>
    <property type="match status" value="1"/>
</dbReference>
<organism evidence="2 3">
    <name type="scientific">Paenibacillus odorifer</name>
    <dbReference type="NCBI Taxonomy" id="189426"/>
    <lineage>
        <taxon>Bacteria</taxon>
        <taxon>Bacillati</taxon>
        <taxon>Bacillota</taxon>
        <taxon>Bacilli</taxon>
        <taxon>Bacillales</taxon>
        <taxon>Paenibacillaceae</taxon>
        <taxon>Paenibacillus</taxon>
    </lineage>
</organism>
<dbReference type="InterPro" id="IPR011990">
    <property type="entry name" value="TPR-like_helical_dom_sf"/>
</dbReference>
<dbReference type="EMBL" id="MKQP01000011">
    <property type="protein sequence ID" value="OMD33509.1"/>
    <property type="molecule type" value="Genomic_DNA"/>
</dbReference>
<evidence type="ECO:0000313" key="3">
    <source>
        <dbReference type="Proteomes" id="UP000187465"/>
    </source>
</evidence>
<dbReference type="InterPro" id="IPR001173">
    <property type="entry name" value="Glyco_trans_2-like"/>
</dbReference>
<feature type="domain" description="Glycosyltransferase 2-like" evidence="1">
    <location>
        <begin position="8"/>
        <end position="101"/>
    </location>
</feature>
<evidence type="ECO:0000259" key="1">
    <source>
        <dbReference type="Pfam" id="PF00535"/>
    </source>
</evidence>
<dbReference type="Gene3D" id="3.90.550.10">
    <property type="entry name" value="Spore Coat Polysaccharide Biosynthesis Protein SpsA, Chain A"/>
    <property type="match status" value="1"/>
</dbReference>
<dbReference type="CDD" id="cd02511">
    <property type="entry name" value="Beta4Glucosyltransferase"/>
    <property type="match status" value="1"/>
</dbReference>
<reference evidence="2 3" key="1">
    <citation type="submission" date="2016-10" db="EMBL/GenBank/DDBJ databases">
        <title>Paenibacillus species isolates.</title>
        <authorList>
            <person name="Beno S.M."/>
        </authorList>
    </citation>
    <scope>NUCLEOTIDE SEQUENCE [LARGE SCALE GENOMIC DNA]</scope>
    <source>
        <strain evidence="2 3">FSL H7-0604</strain>
    </source>
</reference>
<evidence type="ECO:0000313" key="2">
    <source>
        <dbReference type="EMBL" id="OMD33509.1"/>
    </source>
</evidence>
<accession>A0A1R0XEK6</accession>
<comment type="caution">
    <text evidence="2">The sequence shown here is derived from an EMBL/GenBank/DDBJ whole genome shotgun (WGS) entry which is preliminary data.</text>
</comment>
<dbReference type="InterPro" id="IPR019734">
    <property type="entry name" value="TPR_rpt"/>
</dbReference>
<dbReference type="SUPFAM" id="SSF48452">
    <property type="entry name" value="TPR-like"/>
    <property type="match status" value="1"/>
</dbReference>
<dbReference type="RefSeq" id="WP_051491376.1">
    <property type="nucleotide sequence ID" value="NZ_MKQP01000011.1"/>
</dbReference>
<dbReference type="SMART" id="SM00028">
    <property type="entry name" value="TPR"/>
    <property type="match status" value="4"/>
</dbReference>
<sequence length="649" mass="72743">MTTPDITLCMIIKNEANHLEKCLSSVCGLVSEIIIADTGSEDNSKEVAQRFGAKIIDIPWENDFTKARNISLEYATSAWVLVLDADEAVDHWSENLLQPLLGAEYIHGYWLPIIHYVGDIPEADFVTDHVCRLFRNDKRIIFRGSIHEEIASSIWELPAGEIAYADLRILHYGYLEDELMRKNKYNRNLALINNGLRLQPNHLFLRYALGAEYYQQGQYKEAAEILLPLLTSTPAPSGYVSDIYLKTAYALQLCGRKQEAEEVFRTGSGLFPDFTDLLESYALLLLEQGKLSSAKHYLEQALQSGNTAHKYPSSSGSGTYRTELLAGRVCEKLYQYPDAWRHYEAAIQHKPDYTEAWKELVPLSLLSGGKAQLRALTHNHLHSLSPDTLSYLLPAALNARDPEWQAELSTASQLPLSVQVALQAILEINNQPEHLQTLAPLEQLLHDPSHLSNRSFVLGYLWAFSCRIGDTESAMRWLVCLLPYRPGILSIHHLLAGNYRLKADLSDLNYAAQLLLQTGAWNSLLALYRHSQGSSFQWSSLPQPLLYGLLEAPTSIKKQWCSIYVSKPPQYQTPADCTEWQLYAAIAYSCGEVPILHIEDEAALRRVGGATAAVSLAYYKLQLAAEVYPQGIPSAHLSSALLLRSASRT</sequence>
<gene>
    <name evidence="2" type="ORF">BJP51_12020</name>
</gene>
<dbReference type="Pfam" id="PF00535">
    <property type="entry name" value="Glycos_transf_2"/>
    <property type="match status" value="1"/>
</dbReference>
<name>A0A1R0XEK6_9BACL</name>